<dbReference type="AlphaFoldDB" id="A0A3L8PS33"/>
<dbReference type="Proteomes" id="UP000281474">
    <property type="component" value="Unassembled WGS sequence"/>
</dbReference>
<protein>
    <recommendedName>
        <fullName evidence="8">Type IV secretion system protein VirB3</fullName>
    </recommendedName>
</protein>
<sequence>MNRIIIMSSTDFRDHLFVAVTRPAMKWGVTLDGIIIAASVVTVLMIATKNPFVLLLYIPLHAFMYSLCLRDPMMFRLLKLWVYTKAKSVCWRCLGYASASPVVNTRDKERML</sequence>
<keyword evidence="4 5" id="KW-0472">Membrane</keyword>
<comment type="subcellular location">
    <subcellularLocation>
        <location evidence="1">Membrane</location>
    </subcellularLocation>
</comment>
<dbReference type="GO" id="GO:0016020">
    <property type="term" value="C:membrane"/>
    <property type="evidence" value="ECO:0007669"/>
    <property type="project" value="UniProtKB-SubCell"/>
</dbReference>
<keyword evidence="7" id="KW-1185">Reference proteome</keyword>
<feature type="transmembrane region" description="Helical" evidence="5">
    <location>
        <begin position="27"/>
        <end position="46"/>
    </location>
</feature>
<evidence type="ECO:0000256" key="5">
    <source>
        <dbReference type="SAM" id="Phobius"/>
    </source>
</evidence>
<keyword evidence="2 5" id="KW-0812">Transmembrane</keyword>
<dbReference type="Pfam" id="PF05101">
    <property type="entry name" value="VirB3"/>
    <property type="match status" value="1"/>
</dbReference>
<evidence type="ECO:0000256" key="4">
    <source>
        <dbReference type="ARBA" id="ARBA00023136"/>
    </source>
</evidence>
<evidence type="ECO:0008006" key="8">
    <source>
        <dbReference type="Google" id="ProtNLM"/>
    </source>
</evidence>
<dbReference type="InterPro" id="IPR007792">
    <property type="entry name" value="T4SS_VirB3/TrbD/AvhB"/>
</dbReference>
<feature type="transmembrane region" description="Helical" evidence="5">
    <location>
        <begin position="52"/>
        <end position="69"/>
    </location>
</feature>
<name>A0A3L8PS33_9GAMM</name>
<reference evidence="6 7" key="1">
    <citation type="submission" date="2018-09" db="EMBL/GenBank/DDBJ databases">
        <title>Phylogeny of the Shewanellaceae, and recommendation for two new genera, Pseudoshewanella and Parashewanella.</title>
        <authorList>
            <person name="Wang G."/>
        </authorList>
    </citation>
    <scope>NUCLEOTIDE SEQUENCE [LARGE SCALE GENOMIC DNA]</scope>
    <source>
        <strain evidence="6 7">C51</strain>
    </source>
</reference>
<accession>A0A3L8PS33</accession>
<evidence type="ECO:0000256" key="1">
    <source>
        <dbReference type="ARBA" id="ARBA00004370"/>
    </source>
</evidence>
<gene>
    <name evidence="6" type="ORF">D5018_18590</name>
</gene>
<evidence type="ECO:0000313" key="6">
    <source>
        <dbReference type="EMBL" id="RLV58205.1"/>
    </source>
</evidence>
<evidence type="ECO:0000313" key="7">
    <source>
        <dbReference type="Proteomes" id="UP000281474"/>
    </source>
</evidence>
<keyword evidence="3 5" id="KW-1133">Transmembrane helix</keyword>
<dbReference type="OrthoDB" id="6401398at2"/>
<evidence type="ECO:0000256" key="3">
    <source>
        <dbReference type="ARBA" id="ARBA00022989"/>
    </source>
</evidence>
<dbReference type="EMBL" id="QZEI01000089">
    <property type="protein sequence ID" value="RLV58205.1"/>
    <property type="molecule type" value="Genomic_DNA"/>
</dbReference>
<comment type="caution">
    <text evidence="6">The sequence shown here is derived from an EMBL/GenBank/DDBJ whole genome shotgun (WGS) entry which is preliminary data.</text>
</comment>
<organism evidence="6 7">
    <name type="scientific">Parashewanella curva</name>
    <dbReference type="NCBI Taxonomy" id="2338552"/>
    <lineage>
        <taxon>Bacteria</taxon>
        <taxon>Pseudomonadati</taxon>
        <taxon>Pseudomonadota</taxon>
        <taxon>Gammaproteobacteria</taxon>
        <taxon>Alteromonadales</taxon>
        <taxon>Shewanellaceae</taxon>
        <taxon>Parashewanella</taxon>
    </lineage>
</organism>
<evidence type="ECO:0000256" key="2">
    <source>
        <dbReference type="ARBA" id="ARBA00022692"/>
    </source>
</evidence>
<proteinExistence type="predicted"/>